<feature type="compositionally biased region" description="Basic and acidic residues" evidence="1">
    <location>
        <begin position="148"/>
        <end position="161"/>
    </location>
</feature>
<evidence type="ECO:0000313" key="2">
    <source>
        <dbReference type="EMBL" id="GMT18233.1"/>
    </source>
</evidence>
<proteinExistence type="predicted"/>
<dbReference type="Proteomes" id="UP001432322">
    <property type="component" value="Unassembled WGS sequence"/>
</dbReference>
<gene>
    <name evidence="2" type="ORF">PFISCL1PPCAC_9530</name>
</gene>
<organism evidence="2 3">
    <name type="scientific">Pristionchus fissidentatus</name>
    <dbReference type="NCBI Taxonomy" id="1538716"/>
    <lineage>
        <taxon>Eukaryota</taxon>
        <taxon>Metazoa</taxon>
        <taxon>Ecdysozoa</taxon>
        <taxon>Nematoda</taxon>
        <taxon>Chromadorea</taxon>
        <taxon>Rhabditida</taxon>
        <taxon>Rhabditina</taxon>
        <taxon>Diplogasteromorpha</taxon>
        <taxon>Diplogasteroidea</taxon>
        <taxon>Neodiplogasteridae</taxon>
        <taxon>Pristionchus</taxon>
    </lineage>
</organism>
<dbReference type="EMBL" id="BTSY01000003">
    <property type="protein sequence ID" value="GMT18233.1"/>
    <property type="molecule type" value="Genomic_DNA"/>
</dbReference>
<evidence type="ECO:0000313" key="3">
    <source>
        <dbReference type="Proteomes" id="UP001432322"/>
    </source>
</evidence>
<comment type="caution">
    <text evidence="2">The sequence shown here is derived from an EMBL/GenBank/DDBJ whole genome shotgun (WGS) entry which is preliminary data.</text>
</comment>
<evidence type="ECO:0000256" key="1">
    <source>
        <dbReference type="SAM" id="MobiDB-lite"/>
    </source>
</evidence>
<accession>A0AAV5VJ21</accession>
<feature type="compositionally biased region" description="Basic and acidic residues" evidence="1">
    <location>
        <begin position="82"/>
        <end position="107"/>
    </location>
</feature>
<protein>
    <submittedName>
        <fullName evidence="2">Uncharacterized protein</fullName>
    </submittedName>
</protein>
<reference evidence="2" key="1">
    <citation type="submission" date="2023-10" db="EMBL/GenBank/DDBJ databases">
        <title>Genome assembly of Pristionchus species.</title>
        <authorList>
            <person name="Yoshida K."/>
            <person name="Sommer R.J."/>
        </authorList>
    </citation>
    <scope>NUCLEOTIDE SEQUENCE</scope>
    <source>
        <strain evidence="2">RS5133</strain>
    </source>
</reference>
<feature type="region of interest" description="Disordered" evidence="1">
    <location>
        <begin position="82"/>
        <end position="108"/>
    </location>
</feature>
<keyword evidence="3" id="KW-1185">Reference proteome</keyword>
<feature type="region of interest" description="Disordered" evidence="1">
    <location>
        <begin position="124"/>
        <end position="173"/>
    </location>
</feature>
<feature type="compositionally biased region" description="Basic and acidic residues" evidence="1">
    <location>
        <begin position="124"/>
        <end position="136"/>
    </location>
</feature>
<feature type="non-terminal residue" evidence="2">
    <location>
        <position position="1"/>
    </location>
</feature>
<feature type="non-terminal residue" evidence="2">
    <location>
        <position position="173"/>
    </location>
</feature>
<feature type="compositionally biased region" description="Basic residues" evidence="1">
    <location>
        <begin position="137"/>
        <end position="147"/>
    </location>
</feature>
<name>A0AAV5VJ21_9BILA</name>
<sequence length="173" mass="19915">QMEGIVRARRAGTKQDVINFKKKLKDGCKVSYISNARATKSDSDNWMALPLVKETETEKTCSRKHFLLLHVPSLKEFLHKFENLPEAGKDQRPPSREEPDIDTRSDVDFSMLMTSSVFADYGREDYGREEKKEIGPKKKSRKRLKKEVKKEEASPTHHTESTLHAPPSECVQR</sequence>
<dbReference type="AlphaFoldDB" id="A0AAV5VJ21"/>